<feature type="domain" description="Peptidase M1 membrane alanine aminopeptidase" evidence="2">
    <location>
        <begin position="866"/>
        <end position="1044"/>
    </location>
</feature>
<dbReference type="PANTHER" id="PTHR43471">
    <property type="entry name" value="ABC TRANSPORTER PERMEASE"/>
    <property type="match status" value="1"/>
</dbReference>
<feature type="transmembrane region" description="Helical" evidence="1">
    <location>
        <begin position="100"/>
        <end position="124"/>
    </location>
</feature>
<feature type="transmembrane region" description="Helical" evidence="1">
    <location>
        <begin position="443"/>
        <end position="465"/>
    </location>
</feature>
<feature type="transmembrane region" description="Helical" evidence="1">
    <location>
        <begin position="472"/>
        <end position="493"/>
    </location>
</feature>
<keyword evidence="4" id="KW-1185">Reference proteome</keyword>
<dbReference type="Gene3D" id="1.10.390.10">
    <property type="entry name" value="Neutral Protease Domain 2"/>
    <property type="match status" value="1"/>
</dbReference>
<feature type="transmembrane region" description="Helical" evidence="1">
    <location>
        <begin position="353"/>
        <end position="378"/>
    </location>
</feature>
<keyword evidence="1" id="KW-0472">Membrane</keyword>
<keyword evidence="3" id="KW-0378">Hydrolase</keyword>
<feature type="transmembrane region" description="Helical" evidence="1">
    <location>
        <begin position="175"/>
        <end position="194"/>
    </location>
</feature>
<gene>
    <name evidence="3" type="ORF">L1F33_05380</name>
</gene>
<keyword evidence="3" id="KW-0031">Aminopeptidase</keyword>
<feature type="transmembrane region" description="Helical" evidence="1">
    <location>
        <begin position="322"/>
        <end position="341"/>
    </location>
</feature>
<dbReference type="Proteomes" id="UP001065265">
    <property type="component" value="Chromosome"/>
</dbReference>
<keyword evidence="1" id="KW-0812">Transmembrane</keyword>
<organism evidence="3 4">
    <name type="scientific">Qipengyuania spongiae</name>
    <dbReference type="NCBI Taxonomy" id="2909673"/>
    <lineage>
        <taxon>Bacteria</taxon>
        <taxon>Pseudomonadati</taxon>
        <taxon>Pseudomonadota</taxon>
        <taxon>Alphaproteobacteria</taxon>
        <taxon>Sphingomonadales</taxon>
        <taxon>Erythrobacteraceae</taxon>
        <taxon>Qipengyuania</taxon>
    </lineage>
</organism>
<dbReference type="GO" id="GO:0004177">
    <property type="term" value="F:aminopeptidase activity"/>
    <property type="evidence" value="ECO:0007669"/>
    <property type="project" value="UniProtKB-KW"/>
</dbReference>
<keyword evidence="3" id="KW-0645">Protease</keyword>
<name>A0ABY5T1B8_9SPHN</name>
<feature type="transmembrane region" description="Helical" evidence="1">
    <location>
        <begin position="409"/>
        <end position="431"/>
    </location>
</feature>
<protein>
    <submittedName>
        <fullName evidence="3">Aminopeptidase</fullName>
    </submittedName>
</protein>
<feature type="transmembrane region" description="Helical" evidence="1">
    <location>
        <begin position="244"/>
        <end position="263"/>
    </location>
</feature>
<evidence type="ECO:0000259" key="2">
    <source>
        <dbReference type="Pfam" id="PF01433"/>
    </source>
</evidence>
<dbReference type="InterPro" id="IPR027268">
    <property type="entry name" value="Peptidase_M4/M1_CTD_sf"/>
</dbReference>
<dbReference type="PANTHER" id="PTHR43471:SF12">
    <property type="entry name" value="HYPOTHETICAL MEMBRANE PROTEIN, CONSERVED"/>
    <property type="match status" value="1"/>
</dbReference>
<evidence type="ECO:0000313" key="3">
    <source>
        <dbReference type="EMBL" id="UVI40375.1"/>
    </source>
</evidence>
<feature type="transmembrane region" description="Helical" evidence="1">
    <location>
        <begin position="526"/>
        <end position="543"/>
    </location>
</feature>
<dbReference type="RefSeq" id="WP_265560594.1">
    <property type="nucleotide sequence ID" value="NZ_CP092471.1"/>
</dbReference>
<proteinExistence type="predicted"/>
<reference evidence="3" key="1">
    <citation type="submission" date="2022-02" db="EMBL/GenBank/DDBJ databases">
        <title>Qipengyuania spongiae sp. nov., isolated from marine sponge.</title>
        <authorList>
            <person name="Li Z."/>
            <person name="Zhang M."/>
        </authorList>
    </citation>
    <scope>NUCLEOTIDE SEQUENCE</scope>
    <source>
        <strain evidence="3">PHS-Z21</strain>
    </source>
</reference>
<keyword evidence="1" id="KW-1133">Transmembrane helix</keyword>
<accession>A0ABY5T1B8</accession>
<sequence>MFAKIAAFEARYQFRNPVFWVAVVLFFLLTFGATASENIQIGSGGNIHVNAPFAIVQIHLIMTLFYMFVATAFVANVVVRDEESGFGPMVRSTRVGKFDYLLGRFSGAFLAAALAFLAVPLAIWLGSSMPWVDPETLGPNRIEWYARAYLLFALPNVFVTSALFFAVATMTRSMMYTYVALVVFLVAYLVLVAIGQSQPEWRDVVAYAEPFGIASYGLETRYWTAAEMNSRIPAFVGQIAGQRVLWIGIGVLALATAILRFRFGEKGLSARKAKRKARKDAKLAAGTPQLVDRLPDLRPESAGRARMVARTRFEIGQVLRSPAFFILLAIGLFNTFGALYFDNEIYGTPARPITFSLIAPLMGSFALIPIIIAIYYGGELVWRDRERKIHEIIDATSVPGWSYMVPKTVAVAIVLFATVLISAVGAMLIQLARGVTPELGKIVLWYLLPMSVDMVILAILAVFVQALSPNKYVGWAIMVIYVVAQLVLSTMGFEHPLYMYGDTGIVPVSDINGVAVGGATAWWLRLYWGAVALMLAVLAHLLWRRGADAALKPRLKRLPRELASPSGALLGAGALVALATGGFLYNQMNVVEEYRTEDDMEARQAAYEKKYLGYEDLAQPAETKVTLDVALFPAETRMEASGQVDFVNDTGEPIRQLHLRLPDPNTEIRRIDVAGARPTMVDEDFNYRIYTFDEPLAPGASGRFSFTTRRWQRGLRASGDDTRLVANGTFLDNSEFMPQIGMNRAGLLQDRATRRKYGLEPELRPAKLEDAEARNSNYVGADWVTADITVTTDAGQTPVAPGVRVTDDTVDGRRTARFVSDSPILSFFSIQSADYALAEREADGVDLQVFYHPGHEFNVERMLTAMERALGYYRANFGPYQFPHARIIEFPGYATFAQAFAGTMPYSEGIGFIADNGDADDIDYVTYVTAHEVAHQYWAHQLISGDQQGGTLMVETLAQYSALMVMKELYGEDKIRRFLKFELDNYLSARGGEIIEELPLERVENQPYIHYRKGAVVMYLLQDRLGEDRVNAMLAGLLDRYRFQGPPYAGSPDLVQGFLGLARNESERDLVRDLLQRITLYDLKADEAKVRRLPDGRYETTLIVEAKKAYADGQGKERTAPLRESIDVGLFTERPGDGAFDRSKVLYLKRRPIASGRQEIRIITRERPIHAGIDPYNTFIDRNSDDNLVETT</sequence>
<dbReference type="Pfam" id="PF01433">
    <property type="entry name" value="Peptidase_M1"/>
    <property type="match status" value="1"/>
</dbReference>
<evidence type="ECO:0000313" key="4">
    <source>
        <dbReference type="Proteomes" id="UP001065265"/>
    </source>
</evidence>
<dbReference type="EMBL" id="CP092471">
    <property type="protein sequence ID" value="UVI40375.1"/>
    <property type="molecule type" value="Genomic_DNA"/>
</dbReference>
<dbReference type="SUPFAM" id="SSF55486">
    <property type="entry name" value="Metalloproteases ('zincins'), catalytic domain"/>
    <property type="match status" value="1"/>
</dbReference>
<feature type="transmembrane region" description="Helical" evidence="1">
    <location>
        <begin position="51"/>
        <end position="79"/>
    </location>
</feature>
<evidence type="ECO:0000256" key="1">
    <source>
        <dbReference type="SAM" id="Phobius"/>
    </source>
</evidence>
<dbReference type="InterPro" id="IPR014782">
    <property type="entry name" value="Peptidase_M1_dom"/>
</dbReference>
<feature type="transmembrane region" description="Helical" evidence="1">
    <location>
        <begin position="563"/>
        <end position="585"/>
    </location>
</feature>
<feature type="transmembrane region" description="Helical" evidence="1">
    <location>
        <begin position="144"/>
        <end position="168"/>
    </location>
</feature>